<dbReference type="PANTHER" id="PTHR33711">
    <property type="entry name" value="DIOXYGENASE, PUTATIVE (AFU_ORTHOLOGUE AFUA_2G02910)-RELATED"/>
    <property type="match status" value="1"/>
</dbReference>
<evidence type="ECO:0000256" key="3">
    <source>
        <dbReference type="ARBA" id="ARBA00022723"/>
    </source>
</evidence>
<dbReference type="Pfam" id="PF00775">
    <property type="entry name" value="Dioxygenase_C"/>
    <property type="match status" value="1"/>
</dbReference>
<dbReference type="InterPro" id="IPR015889">
    <property type="entry name" value="Intradiol_dOase_core"/>
</dbReference>
<dbReference type="AlphaFoldDB" id="A0A1W6ZSU6"/>
<accession>A0A1W6ZSU6</accession>
<dbReference type="InterPro" id="IPR050770">
    <property type="entry name" value="Intradiol_RC_Dioxygenase"/>
</dbReference>
<dbReference type="PANTHER" id="PTHR33711:SF7">
    <property type="entry name" value="INTRADIOL RING-CLEAVAGE DIOXYGENASES DOMAIN-CONTAINING PROTEIN-RELATED"/>
    <property type="match status" value="1"/>
</dbReference>
<comment type="cofactor">
    <cofactor evidence="1">
        <name>Fe(3+)</name>
        <dbReference type="ChEBI" id="CHEBI:29034"/>
    </cofactor>
</comment>
<name>A0A1W6ZSU6_9HYPH</name>
<dbReference type="GO" id="GO:0008199">
    <property type="term" value="F:ferric iron binding"/>
    <property type="evidence" value="ECO:0007669"/>
    <property type="project" value="InterPro"/>
</dbReference>
<dbReference type="PROSITE" id="PS00083">
    <property type="entry name" value="INTRADIOL_DIOXYGENAS"/>
    <property type="match status" value="1"/>
</dbReference>
<dbReference type="InterPro" id="IPR000627">
    <property type="entry name" value="Intradiol_dOase_C"/>
</dbReference>
<protein>
    <submittedName>
        <fullName evidence="7">Catechol 1,2-dioxygenase</fullName>
    </submittedName>
</protein>
<keyword evidence="5" id="KW-0560">Oxidoreductase</keyword>
<keyword evidence="8" id="KW-1185">Reference proteome</keyword>
<comment type="similarity">
    <text evidence="2">Belongs to the intradiol ring-cleavage dioxygenase family.</text>
</comment>
<keyword evidence="6" id="KW-0408">Iron</keyword>
<reference evidence="7 8" key="1">
    <citation type="submission" date="2017-05" db="EMBL/GenBank/DDBJ databases">
        <title>Full genome sequence of Pseudorhodoplanes sinuspersici.</title>
        <authorList>
            <person name="Dastgheib S.M.M."/>
            <person name="Shavandi M."/>
            <person name="Tirandaz H."/>
        </authorList>
    </citation>
    <scope>NUCLEOTIDE SEQUENCE [LARGE SCALE GENOMIC DNA]</scope>
    <source>
        <strain evidence="7 8">RIPI110</strain>
    </source>
</reference>
<dbReference type="OrthoDB" id="9800887at2"/>
<dbReference type="SUPFAM" id="SSF49482">
    <property type="entry name" value="Aromatic compound dioxygenase"/>
    <property type="match status" value="1"/>
</dbReference>
<dbReference type="GO" id="GO:0009712">
    <property type="term" value="P:catechol-containing compound metabolic process"/>
    <property type="evidence" value="ECO:0007669"/>
    <property type="project" value="InterPro"/>
</dbReference>
<evidence type="ECO:0000313" key="8">
    <source>
        <dbReference type="Proteomes" id="UP000194137"/>
    </source>
</evidence>
<evidence type="ECO:0000313" key="7">
    <source>
        <dbReference type="EMBL" id="ARQ00423.1"/>
    </source>
</evidence>
<dbReference type="STRING" id="1235591.CAK95_16035"/>
<gene>
    <name evidence="7" type="ORF">CAK95_16035</name>
</gene>
<dbReference type="Proteomes" id="UP000194137">
    <property type="component" value="Chromosome"/>
</dbReference>
<dbReference type="InterPro" id="IPR007535">
    <property type="entry name" value="Catechol_dOase_N"/>
</dbReference>
<dbReference type="KEGG" id="psin:CAK95_16035"/>
<dbReference type="Gene3D" id="2.60.130.10">
    <property type="entry name" value="Aromatic compound dioxygenase"/>
    <property type="match status" value="1"/>
</dbReference>
<dbReference type="RefSeq" id="WP_086088819.1">
    <property type="nucleotide sequence ID" value="NZ_CP021112.1"/>
</dbReference>
<evidence type="ECO:0000256" key="1">
    <source>
        <dbReference type="ARBA" id="ARBA00001965"/>
    </source>
</evidence>
<sequence>MTYVTEENLTDLAVERWSNIPDPRLRQIMTSLVKHLHGFVRDIEPTQQEWFAAIDWLTRTGQICDAKRQEFILSSDVLGISMLVDSINNRAPGAATPSTVEGPFHIANSPEVADGGNMADGAPGIPCFITGKITDIDGKPIAGAMLDMWQTDGDGLYEAQIEGAEGYMRGIYHSNPDGSYSVRTVAPIGYTIPMDGPVGELMRKTKISHMRPAHVHFHIAAPGYKSLTTHLFQKGCQFIDTDVVFGVKEPLIVEFIEHPAGKAPNGDIVDRPFYEVKYDFKLAKAAAAQKAA</sequence>
<organism evidence="7 8">
    <name type="scientific">Pseudorhodoplanes sinuspersici</name>
    <dbReference type="NCBI Taxonomy" id="1235591"/>
    <lineage>
        <taxon>Bacteria</taxon>
        <taxon>Pseudomonadati</taxon>
        <taxon>Pseudomonadota</taxon>
        <taxon>Alphaproteobacteria</taxon>
        <taxon>Hyphomicrobiales</taxon>
        <taxon>Pseudorhodoplanes</taxon>
    </lineage>
</organism>
<dbReference type="GO" id="GO:0018576">
    <property type="term" value="F:catechol 1,2-dioxygenase activity"/>
    <property type="evidence" value="ECO:0007669"/>
    <property type="project" value="InterPro"/>
</dbReference>
<keyword evidence="3" id="KW-0479">Metal-binding</keyword>
<evidence type="ECO:0000256" key="6">
    <source>
        <dbReference type="ARBA" id="ARBA00023004"/>
    </source>
</evidence>
<dbReference type="EMBL" id="CP021112">
    <property type="protein sequence ID" value="ARQ00423.1"/>
    <property type="molecule type" value="Genomic_DNA"/>
</dbReference>
<evidence type="ECO:0000256" key="4">
    <source>
        <dbReference type="ARBA" id="ARBA00022964"/>
    </source>
</evidence>
<evidence type="ECO:0000256" key="2">
    <source>
        <dbReference type="ARBA" id="ARBA00007825"/>
    </source>
</evidence>
<keyword evidence="4 7" id="KW-0223">Dioxygenase</keyword>
<evidence type="ECO:0000256" key="5">
    <source>
        <dbReference type="ARBA" id="ARBA00023002"/>
    </source>
</evidence>
<proteinExistence type="inferred from homology"/>
<dbReference type="Pfam" id="PF04444">
    <property type="entry name" value="Dioxygenase_N"/>
    <property type="match status" value="1"/>
</dbReference>